<dbReference type="GeneID" id="36586362"/>
<keyword evidence="7" id="KW-1133">Transmembrane helix</keyword>
<dbReference type="InterPro" id="IPR036396">
    <property type="entry name" value="Cyt_P450_sf"/>
</dbReference>
<evidence type="ECO:0000313" key="9">
    <source>
        <dbReference type="Proteomes" id="UP000235371"/>
    </source>
</evidence>
<keyword evidence="4 5" id="KW-0408">Iron</keyword>
<dbReference type="SUPFAM" id="SSF48264">
    <property type="entry name" value="Cytochrome P450"/>
    <property type="match status" value="1"/>
</dbReference>
<name>A0A2J6T3T2_9HELO</name>
<dbReference type="Proteomes" id="UP000235371">
    <property type="component" value="Unassembled WGS sequence"/>
</dbReference>
<dbReference type="OrthoDB" id="1470350at2759"/>
<dbReference type="GO" id="GO:0020037">
    <property type="term" value="F:heme binding"/>
    <property type="evidence" value="ECO:0007669"/>
    <property type="project" value="InterPro"/>
</dbReference>
<evidence type="ECO:0000256" key="3">
    <source>
        <dbReference type="ARBA" id="ARBA00022723"/>
    </source>
</evidence>
<dbReference type="AlphaFoldDB" id="A0A2J6T3T2"/>
<keyword evidence="3 5" id="KW-0479">Metal-binding</keyword>
<dbReference type="PANTHER" id="PTHR47582">
    <property type="entry name" value="P450, PUTATIVE (EUROFUNG)-RELATED"/>
    <property type="match status" value="1"/>
</dbReference>
<feature type="binding site" description="axial binding residue" evidence="5">
    <location>
        <position position="452"/>
    </location>
    <ligand>
        <name>heme</name>
        <dbReference type="ChEBI" id="CHEBI:30413"/>
    </ligand>
    <ligandPart>
        <name>Fe</name>
        <dbReference type="ChEBI" id="CHEBI:18248"/>
    </ligandPart>
</feature>
<dbReference type="InterPro" id="IPR002403">
    <property type="entry name" value="Cyt_P450_E_grp-IV"/>
</dbReference>
<evidence type="ECO:0000313" key="8">
    <source>
        <dbReference type="EMBL" id="PMD57659.1"/>
    </source>
</evidence>
<evidence type="ECO:0000256" key="5">
    <source>
        <dbReference type="PIRSR" id="PIRSR602403-1"/>
    </source>
</evidence>
<dbReference type="InterPro" id="IPR017972">
    <property type="entry name" value="Cyt_P450_CS"/>
</dbReference>
<keyword evidence="6" id="KW-0560">Oxidoreductase</keyword>
<dbReference type="GO" id="GO:0005506">
    <property type="term" value="F:iron ion binding"/>
    <property type="evidence" value="ECO:0007669"/>
    <property type="project" value="InterPro"/>
</dbReference>
<keyword evidence="7" id="KW-0472">Membrane</keyword>
<evidence type="ECO:0000256" key="6">
    <source>
        <dbReference type="RuleBase" id="RU000461"/>
    </source>
</evidence>
<dbReference type="CDD" id="cd11040">
    <property type="entry name" value="CYP7_CYP8-like"/>
    <property type="match status" value="1"/>
</dbReference>
<dbReference type="GO" id="GO:0004497">
    <property type="term" value="F:monooxygenase activity"/>
    <property type="evidence" value="ECO:0007669"/>
    <property type="project" value="UniProtKB-KW"/>
</dbReference>
<protein>
    <submittedName>
        <fullName evidence="8">Cytochrome P450</fullName>
    </submittedName>
</protein>
<dbReference type="GO" id="GO:0016705">
    <property type="term" value="F:oxidoreductase activity, acting on paired donors, with incorporation or reduction of molecular oxygen"/>
    <property type="evidence" value="ECO:0007669"/>
    <property type="project" value="InterPro"/>
</dbReference>
<dbReference type="PROSITE" id="PS00086">
    <property type="entry name" value="CYTOCHROME_P450"/>
    <property type="match status" value="1"/>
</dbReference>
<dbReference type="InterPro" id="IPR053007">
    <property type="entry name" value="CYP450_monoxygenase_sec-met"/>
</dbReference>
<evidence type="ECO:0000256" key="1">
    <source>
        <dbReference type="ARBA" id="ARBA00001971"/>
    </source>
</evidence>
<proteinExistence type="inferred from homology"/>
<comment type="similarity">
    <text evidence="2 6">Belongs to the cytochrome P450 family.</text>
</comment>
<sequence length="526" mass="58569">MSFLVDSILKLVDYVPLFLAITSVIVLVFWRPSVHLDPAEPRLLRPKIPYIGHAIGFLRHQTKYLAILNSQVSQPAYTLPVLNKKIYVVTSPSLLQSIFRSKELSFEPFMLQFSQRLLGVSDKVMEPTRREPEDAKAPSFVQQVIKEIYTSLSGESLVDMNLSTLNGFASVLNGISDACSVDGLYRWLRSTLTLATTDSIFGSHNPMKLQPELIGLYWDFESNLTPLLLDFAPSLLAPTAHRGRQAIKATLSKYYVAQHDLEPDVARITKQRAVLLRKYGMSDHDVGEFELGLLHGALANTPPILFWLLVHIFASVSVTAAIRNELLGLTSTPADGKREVSIKITTFESQCPILVSAYRETLRLTNSHIGVRRVMTDTWISDSNSTYLLKAGADIQMPAEITHLSSNTWGPTAKEFDAGRFLKPKCRGAKENQDLKDKMKAYHPFGGGKHLCPGRNIAFAPCLGVVAVLLLGFEVKGINNELVEVPDIRSVKFGEAVVKPFGEGLEMGALITRRKGWEKVMWKFVC</sequence>
<dbReference type="Pfam" id="PF00067">
    <property type="entry name" value="p450"/>
    <property type="match status" value="1"/>
</dbReference>
<feature type="transmembrane region" description="Helical" evidence="7">
    <location>
        <begin position="12"/>
        <end position="30"/>
    </location>
</feature>
<comment type="cofactor">
    <cofactor evidence="1 5">
        <name>heme</name>
        <dbReference type="ChEBI" id="CHEBI:30413"/>
    </cofactor>
</comment>
<keyword evidence="6" id="KW-0503">Monooxygenase</keyword>
<dbReference type="Gene3D" id="1.10.630.10">
    <property type="entry name" value="Cytochrome P450"/>
    <property type="match status" value="1"/>
</dbReference>
<keyword evidence="5 6" id="KW-0349">Heme</keyword>
<accession>A0A2J6T3T2</accession>
<keyword evidence="9" id="KW-1185">Reference proteome</keyword>
<organism evidence="8 9">
    <name type="scientific">Hyaloscypha bicolor E</name>
    <dbReference type="NCBI Taxonomy" id="1095630"/>
    <lineage>
        <taxon>Eukaryota</taxon>
        <taxon>Fungi</taxon>
        <taxon>Dikarya</taxon>
        <taxon>Ascomycota</taxon>
        <taxon>Pezizomycotina</taxon>
        <taxon>Leotiomycetes</taxon>
        <taxon>Helotiales</taxon>
        <taxon>Hyaloscyphaceae</taxon>
        <taxon>Hyaloscypha</taxon>
        <taxon>Hyaloscypha bicolor</taxon>
    </lineage>
</organism>
<dbReference type="PANTHER" id="PTHR47582:SF1">
    <property type="entry name" value="P450, PUTATIVE (EUROFUNG)-RELATED"/>
    <property type="match status" value="1"/>
</dbReference>
<dbReference type="InParanoid" id="A0A2J6T3T2"/>
<dbReference type="PRINTS" id="PR00465">
    <property type="entry name" value="EP450IV"/>
</dbReference>
<dbReference type="EMBL" id="KZ613846">
    <property type="protein sequence ID" value="PMD57659.1"/>
    <property type="molecule type" value="Genomic_DNA"/>
</dbReference>
<gene>
    <name evidence="8" type="ORF">K444DRAFT_593090</name>
</gene>
<reference evidence="8 9" key="1">
    <citation type="submission" date="2016-04" db="EMBL/GenBank/DDBJ databases">
        <title>A degradative enzymes factory behind the ericoid mycorrhizal symbiosis.</title>
        <authorList>
            <consortium name="DOE Joint Genome Institute"/>
            <person name="Martino E."/>
            <person name="Morin E."/>
            <person name="Grelet G."/>
            <person name="Kuo A."/>
            <person name="Kohler A."/>
            <person name="Daghino S."/>
            <person name="Barry K."/>
            <person name="Choi C."/>
            <person name="Cichocki N."/>
            <person name="Clum A."/>
            <person name="Copeland A."/>
            <person name="Hainaut M."/>
            <person name="Haridas S."/>
            <person name="Labutti K."/>
            <person name="Lindquist E."/>
            <person name="Lipzen A."/>
            <person name="Khouja H.-R."/>
            <person name="Murat C."/>
            <person name="Ohm R."/>
            <person name="Olson A."/>
            <person name="Spatafora J."/>
            <person name="Veneault-Fourrey C."/>
            <person name="Henrissat B."/>
            <person name="Grigoriev I."/>
            <person name="Martin F."/>
            <person name="Perotto S."/>
        </authorList>
    </citation>
    <scope>NUCLEOTIDE SEQUENCE [LARGE SCALE GENOMIC DNA]</scope>
    <source>
        <strain evidence="8 9">E</strain>
    </source>
</reference>
<keyword evidence="7" id="KW-0812">Transmembrane</keyword>
<evidence type="ECO:0000256" key="4">
    <source>
        <dbReference type="ARBA" id="ARBA00023004"/>
    </source>
</evidence>
<evidence type="ECO:0000256" key="7">
    <source>
        <dbReference type="SAM" id="Phobius"/>
    </source>
</evidence>
<dbReference type="InterPro" id="IPR001128">
    <property type="entry name" value="Cyt_P450"/>
</dbReference>
<dbReference type="STRING" id="1095630.A0A2J6T3T2"/>
<dbReference type="RefSeq" id="XP_024734563.1">
    <property type="nucleotide sequence ID" value="XM_024878285.1"/>
</dbReference>
<evidence type="ECO:0000256" key="2">
    <source>
        <dbReference type="ARBA" id="ARBA00010617"/>
    </source>
</evidence>